<comment type="caution">
    <text evidence="1">The sequence shown here is derived from an EMBL/GenBank/DDBJ whole genome shotgun (WGS) entry which is preliminary data.</text>
</comment>
<dbReference type="SUPFAM" id="SSF52540">
    <property type="entry name" value="P-loop containing nucleoside triphosphate hydrolases"/>
    <property type="match status" value="1"/>
</dbReference>
<sequence>MDPLDAVWIENMNTVLDDNKKLCLMSGEIIQMSKQMNLIFEPADLEQASPATVSRCGMIYMEPALLGWKPLMDSYMATLEEVFTAGAAGVINGVHRNGWCRLVWNTSICTAKNSWKLPIITCFHVRTIVKATELIIQTNQSCCQNFFLKTCLANQICILFVGPTGTGKTAVVLDHLLNMPKEKFLPNIINFSARTTSTLTQETVMSKLDKRRRGRVWSFDGEEMHPFCRRRRNATERGVGRSTPVELLRQWIDHGYWFDKDTSVLQLVDIMFVGAMGVPGGGRNEITERLLRHMQIVCLDSFDDNTLTKIFTTILDWHFAKGYVDDIARLSKFCVAATIGRL</sequence>
<evidence type="ECO:0000313" key="2">
    <source>
        <dbReference type="Proteomes" id="UP001162164"/>
    </source>
</evidence>
<keyword evidence="2" id="KW-1185">Reference proteome</keyword>
<gene>
    <name evidence="1" type="ORF">NQ317_017173</name>
</gene>
<organism evidence="1 2">
    <name type="scientific">Molorchus minor</name>
    <dbReference type="NCBI Taxonomy" id="1323400"/>
    <lineage>
        <taxon>Eukaryota</taxon>
        <taxon>Metazoa</taxon>
        <taxon>Ecdysozoa</taxon>
        <taxon>Arthropoda</taxon>
        <taxon>Hexapoda</taxon>
        <taxon>Insecta</taxon>
        <taxon>Pterygota</taxon>
        <taxon>Neoptera</taxon>
        <taxon>Endopterygota</taxon>
        <taxon>Coleoptera</taxon>
        <taxon>Polyphaga</taxon>
        <taxon>Cucujiformia</taxon>
        <taxon>Chrysomeloidea</taxon>
        <taxon>Cerambycidae</taxon>
        <taxon>Lamiinae</taxon>
        <taxon>Monochamini</taxon>
        <taxon>Molorchus</taxon>
    </lineage>
</organism>
<dbReference type="PANTHER" id="PTHR22878">
    <property type="entry name" value="DYNEIN HEAVY CHAIN 6, AXONEMAL-LIKE-RELATED"/>
    <property type="match status" value="1"/>
</dbReference>
<name>A0ABQ9IX84_9CUCU</name>
<dbReference type="Pfam" id="PF12775">
    <property type="entry name" value="AAA_7"/>
    <property type="match status" value="1"/>
</dbReference>
<reference evidence="1" key="1">
    <citation type="journal article" date="2023" name="Insect Mol. Biol.">
        <title>Genome sequencing provides insights into the evolution of gene families encoding plant cell wall-degrading enzymes in longhorned beetles.</title>
        <authorList>
            <person name="Shin N.R."/>
            <person name="Okamura Y."/>
            <person name="Kirsch R."/>
            <person name="Pauchet Y."/>
        </authorList>
    </citation>
    <scope>NUCLEOTIDE SEQUENCE</scope>
    <source>
        <strain evidence="1">MMC_N1</strain>
    </source>
</reference>
<dbReference type="EMBL" id="JAPWTJ010002078">
    <property type="protein sequence ID" value="KAJ8968036.1"/>
    <property type="molecule type" value="Genomic_DNA"/>
</dbReference>
<dbReference type="Gene3D" id="3.40.50.300">
    <property type="entry name" value="P-loop containing nucleotide triphosphate hydrolases"/>
    <property type="match status" value="1"/>
</dbReference>
<dbReference type="PANTHER" id="PTHR22878:SF71">
    <property type="entry name" value="DYNEIN, AXONEMAL, HEAVY CHAIN 3"/>
    <property type="match status" value="1"/>
</dbReference>
<dbReference type="Proteomes" id="UP001162164">
    <property type="component" value="Unassembled WGS sequence"/>
</dbReference>
<evidence type="ECO:0008006" key="3">
    <source>
        <dbReference type="Google" id="ProtNLM"/>
    </source>
</evidence>
<evidence type="ECO:0000313" key="1">
    <source>
        <dbReference type="EMBL" id="KAJ8968036.1"/>
    </source>
</evidence>
<accession>A0ABQ9IX84</accession>
<dbReference type="InterPro" id="IPR026983">
    <property type="entry name" value="DHC"/>
</dbReference>
<dbReference type="InterPro" id="IPR027417">
    <property type="entry name" value="P-loop_NTPase"/>
</dbReference>
<proteinExistence type="predicted"/>
<protein>
    <recommendedName>
        <fullName evidence="3">Dynein heavy chain</fullName>
    </recommendedName>
</protein>